<dbReference type="RefSeq" id="WP_001561760.1">
    <property type="nucleotide sequence ID" value="NZ_JAETYP010000015.1"/>
</dbReference>
<accession>A0AAP6AV38</accession>
<dbReference type="Gene3D" id="2.170.14.10">
    <property type="entry name" value="Phage P22 tailspike-like, N-terminal domain"/>
    <property type="match status" value="1"/>
</dbReference>
<dbReference type="InterPro" id="IPR009093">
    <property type="entry name" value="P22_tailspike_N"/>
</dbReference>
<evidence type="ECO:0000313" key="3">
    <source>
        <dbReference type="Proteomes" id="UP001271591"/>
    </source>
</evidence>
<dbReference type="EMBL" id="JAWPMK010000001">
    <property type="protein sequence ID" value="MDW9349243.1"/>
    <property type="molecule type" value="Genomic_DNA"/>
</dbReference>
<dbReference type="SUPFAM" id="SSF51327">
    <property type="entry name" value="Head-binding domain of phage P22 tailspike protein"/>
    <property type="match status" value="1"/>
</dbReference>
<evidence type="ECO:0000259" key="1">
    <source>
        <dbReference type="Pfam" id="PF09008"/>
    </source>
</evidence>
<dbReference type="Pfam" id="PF09008">
    <property type="entry name" value="Head_binding"/>
    <property type="match status" value="1"/>
</dbReference>
<sequence length="642" mass="68257">MTDITANVVVSMPSQLFTMARSFKAVANGKIYIGKIDTDPVNPENQIQVYVENEDGSHVPVAQPIVINAAGYPVYNGQIAKFVTVQGHSMAVYDAYGAQQFYFPNVLKYDPDQLEQRLSSTSGASLIGIDKYGTIENAIKYSIKYVTPEMYISQSSDITEAIQMAIDDCEIVYMEPTDYLIERTINIPDGRVIYLGGSKLTASTGSSPIFKYNGKNIGLTIWGGSCIVTGTASAFLEAEGDSDTPSNEDYIKQIRLYGVHVSSSMITYALLLKKAVRQIFIDSCMFYTVNGIVSSGKTVELACNKSIVFGATSATDTVGIGIYSTATGGPYYNEGWHFTDCTIDNFERTFDVSDIYVLTVNGGFIGNNSNTGFAMYFGEGNTTHCREINVNTVIGGRVKFNNATIERLCHAKFSGEITYCKGGGGVCFAIGNNISGVDVIGMKFTTNTGHVVATVGNGSSNIHFSDISTDSSHTSGILFSGTDGGNCSISDFSYSGAGEALSLPRPVKLSNVPVIGVATPVFSIKNDFVSSNKIVAIGSNINQLQMTIAKGSRISININISYLGGAGSTTQVIGITAPSGTILPNGSNIMQFTLPDVNGSVTLNVVASVSTDFINGAFTIDNRAGNTLTVIAGSHLSVTLSN</sequence>
<proteinExistence type="predicted"/>
<dbReference type="InterPro" id="IPR036730">
    <property type="entry name" value="P22_tailspike_N_sf"/>
</dbReference>
<feature type="domain" description="Bacteriophage P22 tailspike N-terminal" evidence="1">
    <location>
        <begin position="1"/>
        <end position="113"/>
    </location>
</feature>
<dbReference type="Proteomes" id="UP001271591">
    <property type="component" value="Unassembled WGS sequence"/>
</dbReference>
<evidence type="ECO:0000313" key="2">
    <source>
        <dbReference type="EMBL" id="MDW9349243.1"/>
    </source>
</evidence>
<gene>
    <name evidence="2" type="ORF">R8G00_06250</name>
</gene>
<dbReference type="FunFam" id="2.170.14.10:FF:000001">
    <property type="entry name" value="Tail spike protein"/>
    <property type="match status" value="1"/>
</dbReference>
<comment type="caution">
    <text evidence="2">The sequence shown here is derived from an EMBL/GenBank/DDBJ whole genome shotgun (WGS) entry which is preliminary data.</text>
</comment>
<protein>
    <submittedName>
        <fullName evidence="2">Phage head-binding domain-containing protein</fullName>
    </submittedName>
</protein>
<name>A0AAP6AV38_ECOLX</name>
<dbReference type="InterPro" id="IPR011050">
    <property type="entry name" value="Pectin_lyase_fold/virulence"/>
</dbReference>
<dbReference type="AlphaFoldDB" id="A0AAP6AV38"/>
<organism evidence="2 3">
    <name type="scientific">Escherichia coli</name>
    <dbReference type="NCBI Taxonomy" id="562"/>
    <lineage>
        <taxon>Bacteria</taxon>
        <taxon>Pseudomonadati</taxon>
        <taxon>Pseudomonadota</taxon>
        <taxon>Gammaproteobacteria</taxon>
        <taxon>Enterobacterales</taxon>
        <taxon>Enterobacteriaceae</taxon>
        <taxon>Escherichia</taxon>
    </lineage>
</organism>
<dbReference type="SUPFAM" id="SSF51126">
    <property type="entry name" value="Pectin lyase-like"/>
    <property type="match status" value="1"/>
</dbReference>
<reference evidence="2" key="1">
    <citation type="submission" date="2023-10" db="EMBL/GenBank/DDBJ databases">
        <title>Draft Genome Sequence of a Shiga toxin-producing Escherichia coli strain from deer meat showing an IS-element integration in the B-subunit of the Shiga toxin Stx2b gene.</title>
        <authorList>
            <person name="Projahn M."/>
            <person name="Borowiak M."/>
        </authorList>
    </citation>
    <scope>NUCLEOTIDE SEQUENCE</scope>
    <source>
        <strain evidence="2">BfR-EC-18960</strain>
    </source>
</reference>